<dbReference type="InterPro" id="IPR011008">
    <property type="entry name" value="Dimeric_a/b-barrel"/>
</dbReference>
<evidence type="ECO:0008006" key="3">
    <source>
        <dbReference type="Google" id="ProtNLM"/>
    </source>
</evidence>
<dbReference type="Gene3D" id="3.30.70.100">
    <property type="match status" value="1"/>
</dbReference>
<name>A0ABV3QS21_9GAMM</name>
<comment type="caution">
    <text evidence="1">The sequence shown here is derived from an EMBL/GenBank/DDBJ whole genome shotgun (WGS) entry which is preliminary data.</text>
</comment>
<evidence type="ECO:0000313" key="1">
    <source>
        <dbReference type="EMBL" id="MEW9624668.1"/>
    </source>
</evidence>
<dbReference type="SUPFAM" id="SSF54909">
    <property type="entry name" value="Dimeric alpha+beta barrel"/>
    <property type="match status" value="1"/>
</dbReference>
<keyword evidence="2" id="KW-1185">Reference proteome</keyword>
<evidence type="ECO:0000313" key="2">
    <source>
        <dbReference type="Proteomes" id="UP001556170"/>
    </source>
</evidence>
<organism evidence="1 2">
    <name type="scientific">Rhodanobacter geophilus</name>
    <dbReference type="NCBI Taxonomy" id="3162488"/>
    <lineage>
        <taxon>Bacteria</taxon>
        <taxon>Pseudomonadati</taxon>
        <taxon>Pseudomonadota</taxon>
        <taxon>Gammaproteobacteria</taxon>
        <taxon>Lysobacterales</taxon>
        <taxon>Rhodanobacteraceae</taxon>
        <taxon>Rhodanobacter</taxon>
    </lineage>
</organism>
<dbReference type="EMBL" id="JBFOHL010000008">
    <property type="protein sequence ID" value="MEW9624668.1"/>
    <property type="molecule type" value="Genomic_DNA"/>
</dbReference>
<reference evidence="1 2" key="1">
    <citation type="submission" date="2024-06" db="EMBL/GenBank/DDBJ databases">
        <authorList>
            <person name="Woo H."/>
        </authorList>
    </citation>
    <scope>NUCLEOTIDE SEQUENCE [LARGE SCALE GENOMIC DNA]</scope>
    <source>
        <strain evidence="1 2">S2-g</strain>
    </source>
</reference>
<protein>
    <recommendedName>
        <fullName evidence="3">Antibiotic biosynthesis monooxygenase</fullName>
    </recommendedName>
</protein>
<accession>A0ABV3QS21</accession>
<dbReference type="RefSeq" id="WP_367844973.1">
    <property type="nucleotide sequence ID" value="NZ_JBFOHL010000008.1"/>
</dbReference>
<dbReference type="Proteomes" id="UP001556170">
    <property type="component" value="Unassembled WGS sequence"/>
</dbReference>
<sequence length="104" mass="11970">MICRIWHGITPRSRADAYASFLEQHAVADYRSVPGNRSVAVLRRDEAEVTHFLTVTHWDAEESIRAFAGDDLLKARYYPEDGDYLLEFEPRVRHFVVTAFASRG</sequence>
<proteinExistence type="predicted"/>
<gene>
    <name evidence="1" type="ORF">ABQJ56_10545</name>
</gene>